<keyword evidence="1" id="KW-0812">Transmembrane</keyword>
<dbReference type="PATRIC" id="fig|742817.3.peg.972"/>
<dbReference type="EMBL" id="ADMC01000014">
    <property type="protein sequence ID" value="EHP49397.1"/>
    <property type="molecule type" value="Genomic_DNA"/>
</dbReference>
<accession>H1DF79</accession>
<dbReference type="GeneID" id="98068512"/>
<dbReference type="Proteomes" id="UP000004892">
    <property type="component" value="Unassembled WGS sequence"/>
</dbReference>
<evidence type="ECO:0000313" key="2">
    <source>
        <dbReference type="EMBL" id="EHP49397.1"/>
    </source>
</evidence>
<feature type="transmembrane region" description="Helical" evidence="1">
    <location>
        <begin position="586"/>
        <end position="607"/>
    </location>
</feature>
<evidence type="ECO:0008006" key="4">
    <source>
        <dbReference type="Google" id="ProtNLM"/>
    </source>
</evidence>
<sequence>MKDSTSGWLERIFEDQYIDREWWGDFPTPVAWVGKNIHFKSLSDLVAVSGKIALHLLGEIPSLVLSNKAPHLSVNPSQITLNIKLLRLNLAEEIQMEALFGCFIHEVAHILYTRKEAAAAGNKTYTKTLNSFIHLIEDRRVESKLVLDFPAYHHFLYTARRLYASVGWGAIEKRIGFYGGISPDSDAIGKDGTEALCDYIATFILFPHFLEDPFYIKDVRSFPGNERKIQEINRLLKNIRNYAKLSFREVEALAEELAHVVGVQEICYENFYLKEMKNTLRGIENYKSDQEVRLAESVIRSLQKTFNPAKQYTYLPAGRSEDHHTQTVEKTFIHQIREVEAESGEISENILNKARELAMGIQLQLSMFSAKTDKCRILYEQDSGELDEEELYQSRFNKNVFWEEILLPAISLEIVVLLDLSGSMVTGDKIPMQITLSLALALAFEKYANSISYSIYGHRCDDEGIEITCFHKRGTPFRMHKLFSQKANHANADGYALAYCLQKFQTDAPHRLFLMVSDGTPSVIGYEGEDAKQHVREVVDEAKRRHIEVLSLGIDNFDQGEMYDEFIPYSGTETATRLSQWLRRKFISFADEAIFAFFLFFFFSWTMGSI</sequence>
<dbReference type="eggNOG" id="COG2304">
    <property type="taxonomic scope" value="Bacteria"/>
</dbReference>
<dbReference type="Gene3D" id="3.40.50.410">
    <property type="entry name" value="von Willebrand factor, type A domain"/>
    <property type="match status" value="1"/>
</dbReference>
<evidence type="ECO:0000256" key="1">
    <source>
        <dbReference type="SAM" id="Phobius"/>
    </source>
</evidence>
<comment type="caution">
    <text evidence="2">The sequence shown here is derived from an EMBL/GenBank/DDBJ whole genome shotgun (WGS) entry which is preliminary data.</text>
</comment>
<organism evidence="2 3">
    <name type="scientific">Odoribacter laneus YIT 12061</name>
    <dbReference type="NCBI Taxonomy" id="742817"/>
    <lineage>
        <taxon>Bacteria</taxon>
        <taxon>Pseudomonadati</taxon>
        <taxon>Bacteroidota</taxon>
        <taxon>Bacteroidia</taxon>
        <taxon>Bacteroidales</taxon>
        <taxon>Odoribacteraceae</taxon>
        <taxon>Odoribacter</taxon>
    </lineage>
</organism>
<dbReference type="InterPro" id="IPR036465">
    <property type="entry name" value="vWFA_dom_sf"/>
</dbReference>
<reference evidence="2 3" key="1">
    <citation type="submission" date="2012-01" db="EMBL/GenBank/DDBJ databases">
        <title>The Genome Sequence of Odoribacter laneus YIT 12061.</title>
        <authorList>
            <consortium name="The Broad Institute Genome Sequencing Platform"/>
            <person name="Earl A."/>
            <person name="Ward D."/>
            <person name="Feldgarden M."/>
            <person name="Gevers D."/>
            <person name="Morotomi M."/>
            <person name="Young S.K."/>
            <person name="Zeng Q."/>
            <person name="Gargeya S."/>
            <person name="Fitzgerald M."/>
            <person name="Haas B."/>
            <person name="Abouelleil A."/>
            <person name="Alvarado L."/>
            <person name="Arachchi H.M."/>
            <person name="Berlin A."/>
            <person name="Chapman S.B."/>
            <person name="Gearin G."/>
            <person name="Goldberg J."/>
            <person name="Griggs A."/>
            <person name="Gujja S."/>
            <person name="Hansen M."/>
            <person name="Heiman D."/>
            <person name="Howarth C."/>
            <person name="Larimer J."/>
            <person name="Lui A."/>
            <person name="MacDonald P.J.P."/>
            <person name="McCowen C."/>
            <person name="Montmayeur A."/>
            <person name="Murphy C."/>
            <person name="Neiman D."/>
            <person name="Pearson M."/>
            <person name="Priest M."/>
            <person name="Roberts A."/>
            <person name="Saif S."/>
            <person name="Shea T."/>
            <person name="Sisk P."/>
            <person name="Stolte C."/>
            <person name="Sykes S."/>
            <person name="Wortman J."/>
            <person name="Nusbaum C."/>
            <person name="Birren B."/>
        </authorList>
    </citation>
    <scope>NUCLEOTIDE SEQUENCE [LARGE SCALE GENOMIC DNA]</scope>
    <source>
        <strain evidence="2 3">YIT 12061</strain>
    </source>
</reference>
<name>H1DF79_9BACT</name>
<gene>
    <name evidence="2" type="ORF">HMPREF9449_00915</name>
</gene>
<dbReference type="SUPFAM" id="SSF53300">
    <property type="entry name" value="vWA-like"/>
    <property type="match status" value="1"/>
</dbReference>
<protein>
    <recommendedName>
        <fullName evidence="4">VWFA domain-containing protein</fullName>
    </recommendedName>
</protein>
<evidence type="ECO:0000313" key="3">
    <source>
        <dbReference type="Proteomes" id="UP000004892"/>
    </source>
</evidence>
<dbReference type="HOGENOM" id="CLU_476355_0_0_10"/>
<dbReference type="STRING" id="742817.HMPREF9449_00915"/>
<dbReference type="AlphaFoldDB" id="H1DF79"/>
<dbReference type="RefSeq" id="WP_009136063.1">
    <property type="nucleotide sequence ID" value="NZ_JH594596.1"/>
</dbReference>
<proteinExistence type="predicted"/>
<keyword evidence="1" id="KW-1133">Transmembrane helix</keyword>
<keyword evidence="3" id="KW-1185">Reference proteome</keyword>
<keyword evidence="1" id="KW-0472">Membrane</keyword>